<dbReference type="InterPro" id="IPR050438">
    <property type="entry name" value="LMW_PTPase"/>
</dbReference>
<feature type="active site" evidence="5">
    <location>
        <position position="9"/>
    </location>
</feature>
<dbReference type="GO" id="GO:0004725">
    <property type="term" value="F:protein tyrosine phosphatase activity"/>
    <property type="evidence" value="ECO:0007669"/>
    <property type="project" value="UniProtKB-EC"/>
</dbReference>
<keyword evidence="3" id="KW-0378">Hydrolase</keyword>
<comment type="caution">
    <text evidence="7">The sequence shown here is derived from an EMBL/GenBank/DDBJ whole genome shotgun (WGS) entry which is preliminary data.</text>
</comment>
<evidence type="ECO:0000256" key="3">
    <source>
        <dbReference type="ARBA" id="ARBA00022801"/>
    </source>
</evidence>
<dbReference type="CDD" id="cd16343">
    <property type="entry name" value="LMWPTP"/>
    <property type="match status" value="1"/>
</dbReference>
<accession>A0A362X296</accession>
<proteinExistence type="inferred from homology"/>
<evidence type="ECO:0000256" key="5">
    <source>
        <dbReference type="PIRSR" id="PIRSR617867-1"/>
    </source>
</evidence>
<gene>
    <name evidence="7" type="ORF">CLV33_102375</name>
</gene>
<feature type="domain" description="Phosphotyrosine protein phosphatase I" evidence="6">
    <location>
        <begin position="2"/>
        <end position="143"/>
    </location>
</feature>
<sequence length="145" mass="16262">MVCLGNICRSPLAEGILKSKLPEDKFTIDSAGTAAYHIGSKPDPRSIAVAKKYGIDITNLRGRQFEHKDFEAFDLIYAMDESNYNHIISMARNEDEKSKIKLILNEITPGENLSVPDPYYGGDQGFENVYQMLDQACENIKKNSI</sequence>
<dbReference type="EMBL" id="PVEO01000002">
    <property type="protein sequence ID" value="PQV50513.1"/>
    <property type="molecule type" value="Genomic_DNA"/>
</dbReference>
<organism evidence="7 8">
    <name type="scientific">Jejuia pallidilutea</name>
    <dbReference type="NCBI Taxonomy" id="504487"/>
    <lineage>
        <taxon>Bacteria</taxon>
        <taxon>Pseudomonadati</taxon>
        <taxon>Bacteroidota</taxon>
        <taxon>Flavobacteriia</taxon>
        <taxon>Flavobacteriales</taxon>
        <taxon>Flavobacteriaceae</taxon>
        <taxon>Jejuia</taxon>
    </lineage>
</organism>
<dbReference type="PANTHER" id="PTHR11717:SF7">
    <property type="entry name" value="LOW MOLECULAR WEIGHT PHOSPHOTYROSINE PROTEIN PHOSPHATASE"/>
    <property type="match status" value="1"/>
</dbReference>
<dbReference type="EC" id="3.1.3.48" evidence="2"/>
<dbReference type="SMART" id="SM00226">
    <property type="entry name" value="LMWPc"/>
    <property type="match status" value="1"/>
</dbReference>
<protein>
    <recommendedName>
        <fullName evidence="2">protein-tyrosine-phosphatase</fullName>
        <ecNumber evidence="2">3.1.3.48</ecNumber>
    </recommendedName>
</protein>
<dbReference type="AlphaFoldDB" id="A0A362X296"/>
<reference evidence="7 8" key="1">
    <citation type="submission" date="2018-02" db="EMBL/GenBank/DDBJ databases">
        <title>Genomic Encyclopedia of Archaeal and Bacterial Type Strains, Phase II (KMG-II): from individual species to whole genera.</title>
        <authorList>
            <person name="Goeker M."/>
        </authorList>
    </citation>
    <scope>NUCLEOTIDE SEQUENCE [LARGE SCALE GENOMIC DNA]</scope>
    <source>
        <strain evidence="7 8">DSM 21165</strain>
    </source>
</reference>
<dbReference type="InterPro" id="IPR017867">
    <property type="entry name" value="Tyr_phospatase_low_mol_wt"/>
</dbReference>
<keyword evidence="4" id="KW-0904">Protein phosphatase</keyword>
<dbReference type="Gene3D" id="3.40.50.2300">
    <property type="match status" value="1"/>
</dbReference>
<evidence type="ECO:0000259" key="6">
    <source>
        <dbReference type="SMART" id="SM00226"/>
    </source>
</evidence>
<dbReference type="InterPro" id="IPR036196">
    <property type="entry name" value="Ptyr_pPase_sf"/>
</dbReference>
<feature type="active site" description="Nucleophile" evidence="5">
    <location>
        <position position="3"/>
    </location>
</feature>
<dbReference type="PRINTS" id="PR00719">
    <property type="entry name" value="LMWPTPASE"/>
</dbReference>
<evidence type="ECO:0000256" key="2">
    <source>
        <dbReference type="ARBA" id="ARBA00013064"/>
    </source>
</evidence>
<dbReference type="SUPFAM" id="SSF52788">
    <property type="entry name" value="Phosphotyrosine protein phosphatases I"/>
    <property type="match status" value="1"/>
</dbReference>
<evidence type="ECO:0000256" key="1">
    <source>
        <dbReference type="ARBA" id="ARBA00011063"/>
    </source>
</evidence>
<name>A0A362X296_9FLAO</name>
<dbReference type="Proteomes" id="UP000251545">
    <property type="component" value="Unassembled WGS sequence"/>
</dbReference>
<evidence type="ECO:0000256" key="4">
    <source>
        <dbReference type="ARBA" id="ARBA00022912"/>
    </source>
</evidence>
<evidence type="ECO:0000313" key="8">
    <source>
        <dbReference type="Proteomes" id="UP000251545"/>
    </source>
</evidence>
<dbReference type="Pfam" id="PF01451">
    <property type="entry name" value="LMWPc"/>
    <property type="match status" value="1"/>
</dbReference>
<feature type="active site" description="Proton donor" evidence="5">
    <location>
        <position position="117"/>
    </location>
</feature>
<evidence type="ECO:0000313" key="7">
    <source>
        <dbReference type="EMBL" id="PQV50513.1"/>
    </source>
</evidence>
<comment type="similarity">
    <text evidence="1">Belongs to the low molecular weight phosphotyrosine protein phosphatase family.</text>
</comment>
<dbReference type="PANTHER" id="PTHR11717">
    <property type="entry name" value="LOW MOLECULAR WEIGHT PROTEIN TYROSINE PHOSPHATASE"/>
    <property type="match status" value="1"/>
</dbReference>
<dbReference type="InterPro" id="IPR023485">
    <property type="entry name" value="Ptyr_pPase"/>
</dbReference>